<evidence type="ECO:0000313" key="1">
    <source>
        <dbReference type="EMBL" id="QDU10506.1"/>
    </source>
</evidence>
<sequence>MATSCSGNVASEITPIEIHPPEVFKIDGTNWQREDSLGKSDTKLLSRYFEKNPSMIDGPLFKGVPTVYHGTKNRRRFYWIGGTAKEPIWVCVHFENGAFQLQDGYGNPYQNKP</sequence>
<dbReference type="AlphaFoldDB" id="A0A517WZ24"/>
<reference evidence="1 2" key="1">
    <citation type="submission" date="2019-03" db="EMBL/GenBank/DDBJ databases">
        <title>Deep-cultivation of Planctomycetes and their phenomic and genomic characterization uncovers novel biology.</title>
        <authorList>
            <person name="Wiegand S."/>
            <person name="Jogler M."/>
            <person name="Boedeker C."/>
            <person name="Pinto D."/>
            <person name="Vollmers J."/>
            <person name="Rivas-Marin E."/>
            <person name="Kohn T."/>
            <person name="Peeters S.H."/>
            <person name="Heuer A."/>
            <person name="Rast P."/>
            <person name="Oberbeckmann S."/>
            <person name="Bunk B."/>
            <person name="Jeske O."/>
            <person name="Meyerdierks A."/>
            <person name="Storesund J.E."/>
            <person name="Kallscheuer N."/>
            <person name="Luecker S."/>
            <person name="Lage O.M."/>
            <person name="Pohl T."/>
            <person name="Merkel B.J."/>
            <person name="Hornburger P."/>
            <person name="Mueller R.-W."/>
            <person name="Bruemmer F."/>
            <person name="Labrenz M."/>
            <person name="Spormann A.M."/>
            <person name="Op den Camp H."/>
            <person name="Overmann J."/>
            <person name="Amann R."/>
            <person name="Jetten M.S.M."/>
            <person name="Mascher T."/>
            <person name="Medema M.H."/>
            <person name="Devos D.P."/>
            <person name="Kaster A.-K."/>
            <person name="Ovreas L."/>
            <person name="Rohde M."/>
            <person name="Galperin M.Y."/>
            <person name="Jogler C."/>
        </authorList>
    </citation>
    <scope>NUCLEOTIDE SEQUENCE [LARGE SCALE GENOMIC DNA]</scope>
    <source>
        <strain evidence="1 2">V202</strain>
    </source>
</reference>
<proteinExistence type="predicted"/>
<name>A0A517WZ24_9PLAN</name>
<dbReference type="EMBL" id="CP037422">
    <property type="protein sequence ID" value="QDU10506.1"/>
    <property type="molecule type" value="Genomic_DNA"/>
</dbReference>
<protein>
    <submittedName>
        <fullName evidence="1">Uncharacterized protein</fullName>
    </submittedName>
</protein>
<accession>A0A517WZ24</accession>
<dbReference type="RefSeq" id="WP_145178215.1">
    <property type="nucleotide sequence ID" value="NZ_CP037422.1"/>
</dbReference>
<organism evidence="1 2">
    <name type="scientific">Gimesia aquarii</name>
    <dbReference type="NCBI Taxonomy" id="2527964"/>
    <lineage>
        <taxon>Bacteria</taxon>
        <taxon>Pseudomonadati</taxon>
        <taxon>Planctomycetota</taxon>
        <taxon>Planctomycetia</taxon>
        <taxon>Planctomycetales</taxon>
        <taxon>Planctomycetaceae</taxon>
        <taxon>Gimesia</taxon>
    </lineage>
</organism>
<keyword evidence="2" id="KW-1185">Reference proteome</keyword>
<evidence type="ECO:0000313" key="2">
    <source>
        <dbReference type="Proteomes" id="UP000318384"/>
    </source>
</evidence>
<gene>
    <name evidence="1" type="ORF">V202x_39180</name>
</gene>
<dbReference type="Proteomes" id="UP000318384">
    <property type="component" value="Chromosome"/>
</dbReference>
<dbReference type="OrthoDB" id="291564at2"/>